<dbReference type="PANTHER" id="PTHR43547:SF2">
    <property type="entry name" value="HYBRID SIGNAL TRANSDUCTION HISTIDINE KINASE C"/>
    <property type="match status" value="1"/>
</dbReference>
<keyword evidence="4 9" id="KW-0418">Kinase</keyword>
<feature type="domain" description="Histidine kinase" evidence="7">
    <location>
        <begin position="161"/>
        <end position="380"/>
    </location>
</feature>
<dbReference type="PROSITE" id="PS50110">
    <property type="entry name" value="RESPONSE_REGULATORY"/>
    <property type="match status" value="1"/>
</dbReference>
<protein>
    <recommendedName>
        <fullName evidence="2">histidine kinase</fullName>
        <ecNumber evidence="2">2.7.13.3</ecNumber>
    </recommendedName>
</protein>
<comment type="catalytic activity">
    <reaction evidence="1">
        <text>ATP + protein L-histidine = ADP + protein N-phospho-L-histidine.</text>
        <dbReference type="EC" id="2.7.13.3"/>
    </reaction>
</comment>
<dbReference type="CDD" id="cd00082">
    <property type="entry name" value="HisKA"/>
    <property type="match status" value="1"/>
</dbReference>
<keyword evidence="5" id="KW-0902">Two-component regulatory system</keyword>
<comment type="caution">
    <text evidence="9">The sequence shown here is derived from an EMBL/GenBank/DDBJ whole genome shotgun (WGS) entry which is preliminary data.</text>
</comment>
<accession>A0ABQ6FME3</accession>
<dbReference type="InterPro" id="IPR003661">
    <property type="entry name" value="HisK_dim/P_dom"/>
</dbReference>
<evidence type="ECO:0000256" key="5">
    <source>
        <dbReference type="ARBA" id="ARBA00023012"/>
    </source>
</evidence>
<dbReference type="SMART" id="SM00448">
    <property type="entry name" value="REC"/>
    <property type="match status" value="1"/>
</dbReference>
<dbReference type="InterPro" id="IPR036890">
    <property type="entry name" value="HATPase_C_sf"/>
</dbReference>
<proteinExistence type="predicted"/>
<evidence type="ECO:0000313" key="9">
    <source>
        <dbReference type="EMBL" id="GLV54193.1"/>
    </source>
</evidence>
<dbReference type="Gene3D" id="3.40.50.2300">
    <property type="match status" value="1"/>
</dbReference>
<dbReference type="Gene3D" id="3.30.565.10">
    <property type="entry name" value="Histidine kinase-like ATPase, C-terminal domain"/>
    <property type="match status" value="1"/>
</dbReference>
<dbReference type="InterPro" id="IPR011006">
    <property type="entry name" value="CheY-like_superfamily"/>
</dbReference>
<dbReference type="GO" id="GO:0016301">
    <property type="term" value="F:kinase activity"/>
    <property type="evidence" value="ECO:0007669"/>
    <property type="project" value="UniProtKB-KW"/>
</dbReference>
<reference evidence="9 10" key="1">
    <citation type="submission" date="2023-02" db="EMBL/GenBank/DDBJ databases">
        <title>Dictyobacter halimunensis sp. nov., a new member of the class Ktedonobacteria from forest soil in a geothermal area.</title>
        <authorList>
            <person name="Rachmania M.K."/>
            <person name="Ningsih F."/>
            <person name="Sakai Y."/>
            <person name="Yabe S."/>
            <person name="Yokota A."/>
            <person name="Sjamsuridzal W."/>
        </authorList>
    </citation>
    <scope>NUCLEOTIDE SEQUENCE [LARGE SCALE GENOMIC DNA]</scope>
    <source>
        <strain evidence="9 10">S3.2.2.5</strain>
    </source>
</reference>
<dbReference type="SMART" id="SM00388">
    <property type="entry name" value="HisKA"/>
    <property type="match status" value="1"/>
</dbReference>
<keyword evidence="3 6" id="KW-0597">Phosphoprotein</keyword>
<evidence type="ECO:0000256" key="1">
    <source>
        <dbReference type="ARBA" id="ARBA00000085"/>
    </source>
</evidence>
<dbReference type="Pfam" id="PF02518">
    <property type="entry name" value="HATPase_c"/>
    <property type="match status" value="1"/>
</dbReference>
<name>A0ABQ6FME3_9CHLR</name>
<keyword evidence="10" id="KW-1185">Reference proteome</keyword>
<evidence type="ECO:0000256" key="4">
    <source>
        <dbReference type="ARBA" id="ARBA00022777"/>
    </source>
</evidence>
<feature type="domain" description="Response regulatory" evidence="8">
    <location>
        <begin position="5"/>
        <end position="121"/>
    </location>
</feature>
<dbReference type="PRINTS" id="PR00344">
    <property type="entry name" value="BCTRLSENSOR"/>
</dbReference>
<dbReference type="Proteomes" id="UP001344906">
    <property type="component" value="Unassembled WGS sequence"/>
</dbReference>
<dbReference type="EMBL" id="BSRI01000001">
    <property type="protein sequence ID" value="GLV54193.1"/>
    <property type="molecule type" value="Genomic_DNA"/>
</dbReference>
<keyword evidence="4 9" id="KW-0808">Transferase</keyword>
<evidence type="ECO:0000259" key="8">
    <source>
        <dbReference type="PROSITE" id="PS50110"/>
    </source>
</evidence>
<dbReference type="InterPro" id="IPR001789">
    <property type="entry name" value="Sig_transdc_resp-reg_receiver"/>
</dbReference>
<dbReference type="SUPFAM" id="SSF55874">
    <property type="entry name" value="ATPase domain of HSP90 chaperone/DNA topoisomerase II/histidine kinase"/>
    <property type="match status" value="1"/>
</dbReference>
<gene>
    <name evidence="9" type="ORF">KDH_10410</name>
</gene>
<sequence length="381" mass="42753">MQTAHILLVDDDPAQLQALSAMLSIRMRELAVQTASQPSKALELLQEQEYDAIISDILMPGMDGLELLEKIRQRTPETPVLLITGHGDHDLAMLALRSGAYDYILKPIDRDDFLGALQRALQTRQLRRQIQEHQRSLEQQVEQRTQELVAAHAAKDALLRLVAHELASPLTSLKGRIQLLDLYLQQPESLEKGRHIVGGINRSLARFERLVQDLQDTHHLQAQHFDLQRTRCDLVEVCRQVLAEFREGVKTAPLAEIVDEPLEGDIDRQRISQVLLNVLSNAYKYSPQGAPVMVRVWQEGKQAVIAIQDHGVGIAAEHLSRLTEPFYRVPEIQVQTGSQTGLGLGLYLVRMIVEQHGGRLEVQSQQGQGSVFSIVLPLLPV</sequence>
<evidence type="ECO:0000256" key="3">
    <source>
        <dbReference type="ARBA" id="ARBA00022553"/>
    </source>
</evidence>
<dbReference type="InterPro" id="IPR036097">
    <property type="entry name" value="HisK_dim/P_sf"/>
</dbReference>
<evidence type="ECO:0000256" key="6">
    <source>
        <dbReference type="PROSITE-ProRule" id="PRU00169"/>
    </source>
</evidence>
<dbReference type="CDD" id="cd00075">
    <property type="entry name" value="HATPase"/>
    <property type="match status" value="1"/>
</dbReference>
<dbReference type="SUPFAM" id="SSF47384">
    <property type="entry name" value="Homodimeric domain of signal transducing histidine kinase"/>
    <property type="match status" value="1"/>
</dbReference>
<evidence type="ECO:0000256" key="2">
    <source>
        <dbReference type="ARBA" id="ARBA00012438"/>
    </source>
</evidence>
<dbReference type="InterPro" id="IPR005467">
    <property type="entry name" value="His_kinase_dom"/>
</dbReference>
<dbReference type="EC" id="2.7.13.3" evidence="2"/>
<feature type="modified residue" description="4-aspartylphosphate" evidence="6">
    <location>
        <position position="56"/>
    </location>
</feature>
<dbReference type="SUPFAM" id="SSF52172">
    <property type="entry name" value="CheY-like"/>
    <property type="match status" value="1"/>
</dbReference>
<dbReference type="Pfam" id="PF00512">
    <property type="entry name" value="HisKA"/>
    <property type="match status" value="1"/>
</dbReference>
<dbReference type="InterPro" id="IPR004358">
    <property type="entry name" value="Sig_transdc_His_kin-like_C"/>
</dbReference>
<evidence type="ECO:0000313" key="10">
    <source>
        <dbReference type="Proteomes" id="UP001344906"/>
    </source>
</evidence>
<dbReference type="InterPro" id="IPR003594">
    <property type="entry name" value="HATPase_dom"/>
</dbReference>
<dbReference type="SMART" id="SM00387">
    <property type="entry name" value="HATPase_c"/>
    <property type="match status" value="1"/>
</dbReference>
<dbReference type="Pfam" id="PF00072">
    <property type="entry name" value="Response_reg"/>
    <property type="match status" value="1"/>
</dbReference>
<dbReference type="Gene3D" id="1.10.287.130">
    <property type="match status" value="1"/>
</dbReference>
<dbReference type="PROSITE" id="PS50109">
    <property type="entry name" value="HIS_KIN"/>
    <property type="match status" value="1"/>
</dbReference>
<organism evidence="9 10">
    <name type="scientific">Dictyobacter halimunensis</name>
    <dbReference type="NCBI Taxonomy" id="3026934"/>
    <lineage>
        <taxon>Bacteria</taxon>
        <taxon>Bacillati</taxon>
        <taxon>Chloroflexota</taxon>
        <taxon>Ktedonobacteria</taxon>
        <taxon>Ktedonobacterales</taxon>
        <taxon>Dictyobacteraceae</taxon>
        <taxon>Dictyobacter</taxon>
    </lineage>
</organism>
<evidence type="ECO:0000259" key="7">
    <source>
        <dbReference type="PROSITE" id="PS50109"/>
    </source>
</evidence>
<dbReference type="PANTHER" id="PTHR43547">
    <property type="entry name" value="TWO-COMPONENT HISTIDINE KINASE"/>
    <property type="match status" value="1"/>
</dbReference>